<feature type="domain" description="Calcineurin-like phosphoesterase" evidence="2">
    <location>
        <begin position="48"/>
        <end position="206"/>
    </location>
</feature>
<keyword evidence="1" id="KW-0472">Membrane</keyword>
<dbReference type="GO" id="GO:0008758">
    <property type="term" value="F:UDP-2,3-diacylglucosamine hydrolase activity"/>
    <property type="evidence" value="ECO:0007669"/>
    <property type="project" value="TreeGrafter"/>
</dbReference>
<keyword evidence="4" id="KW-1185">Reference proteome</keyword>
<dbReference type="Proteomes" id="UP000480185">
    <property type="component" value="Unassembled WGS sequence"/>
</dbReference>
<dbReference type="AlphaFoldDB" id="A0A6G1X668"/>
<dbReference type="InterPro" id="IPR029052">
    <property type="entry name" value="Metallo-depent_PP-like"/>
</dbReference>
<evidence type="ECO:0000313" key="4">
    <source>
        <dbReference type="Proteomes" id="UP000480185"/>
    </source>
</evidence>
<accession>A0A6G1X668</accession>
<sequence length="261" mass="29960">MPQMIFLYLLIFLGLGLLIYMYVLAHSDHIEWKTITDKHFPSNKESLTIFFISDIHKRLIKLETLDKVSGVDIAIIGGDLCEKKVPFTRVEENIRRLKKLNAPIYFVWGNNDYEVNYRELDARLLDQDVHILADTSTTLEFRSGEKIQLVGLDSLNIKEINTKQAFEHVDDSYTILAVHEPEAYDELLTDEERNMINIIFSGHTHGGQIRILGFSLRKRGGWVKKGQTHFLTSEGYGTTKLPLRLGTRAECHVVTIEQSKA</sequence>
<evidence type="ECO:0000313" key="3">
    <source>
        <dbReference type="EMBL" id="MRG86432.1"/>
    </source>
</evidence>
<dbReference type="SUPFAM" id="SSF56300">
    <property type="entry name" value="Metallo-dependent phosphatases"/>
    <property type="match status" value="1"/>
</dbReference>
<gene>
    <name evidence="3" type="ORF">GH754_08825</name>
</gene>
<keyword evidence="1" id="KW-0812">Transmembrane</keyword>
<evidence type="ECO:0000256" key="1">
    <source>
        <dbReference type="SAM" id="Phobius"/>
    </source>
</evidence>
<dbReference type="Gene3D" id="3.60.21.10">
    <property type="match status" value="1"/>
</dbReference>
<evidence type="ECO:0000259" key="2">
    <source>
        <dbReference type="Pfam" id="PF00149"/>
    </source>
</evidence>
<reference evidence="3 4" key="1">
    <citation type="submission" date="2019-11" db="EMBL/GenBank/DDBJ databases">
        <authorList>
            <person name="Li J."/>
        </authorList>
    </citation>
    <scope>NUCLEOTIDE SEQUENCE [LARGE SCALE GENOMIC DNA]</scope>
    <source>
        <strain evidence="3 4">J4</strain>
    </source>
</reference>
<dbReference type="InterPro" id="IPR051158">
    <property type="entry name" value="Metallophosphoesterase_sf"/>
</dbReference>
<keyword evidence="1" id="KW-1133">Transmembrane helix</keyword>
<feature type="transmembrane region" description="Helical" evidence="1">
    <location>
        <begin position="6"/>
        <end position="25"/>
    </location>
</feature>
<dbReference type="GO" id="GO:0016020">
    <property type="term" value="C:membrane"/>
    <property type="evidence" value="ECO:0007669"/>
    <property type="project" value="GOC"/>
</dbReference>
<protein>
    <submittedName>
        <fullName evidence="3">Metallophosphoesterase</fullName>
    </submittedName>
</protein>
<name>A0A6G1X668_9BACI</name>
<dbReference type="EMBL" id="WJNH01000005">
    <property type="protein sequence ID" value="MRG86432.1"/>
    <property type="molecule type" value="Genomic_DNA"/>
</dbReference>
<dbReference type="PANTHER" id="PTHR31302:SF32">
    <property type="entry name" value="PHOSPHOESTERASE"/>
    <property type="match status" value="1"/>
</dbReference>
<comment type="caution">
    <text evidence="3">The sequence shown here is derived from an EMBL/GenBank/DDBJ whole genome shotgun (WGS) entry which is preliminary data.</text>
</comment>
<dbReference type="OrthoDB" id="9780884at2"/>
<dbReference type="PANTHER" id="PTHR31302">
    <property type="entry name" value="TRANSMEMBRANE PROTEIN WITH METALLOPHOSPHOESTERASE DOMAIN-RELATED"/>
    <property type="match status" value="1"/>
</dbReference>
<organism evidence="3 4">
    <name type="scientific">Salinibacillus xinjiangensis</name>
    <dbReference type="NCBI Taxonomy" id="1229268"/>
    <lineage>
        <taxon>Bacteria</taxon>
        <taxon>Bacillati</taxon>
        <taxon>Bacillota</taxon>
        <taxon>Bacilli</taxon>
        <taxon>Bacillales</taxon>
        <taxon>Bacillaceae</taxon>
        <taxon>Salinibacillus</taxon>
    </lineage>
</organism>
<proteinExistence type="predicted"/>
<dbReference type="InterPro" id="IPR004843">
    <property type="entry name" value="Calcineurin-like_PHP"/>
</dbReference>
<dbReference type="GO" id="GO:0009245">
    <property type="term" value="P:lipid A biosynthetic process"/>
    <property type="evidence" value="ECO:0007669"/>
    <property type="project" value="TreeGrafter"/>
</dbReference>
<dbReference type="Pfam" id="PF00149">
    <property type="entry name" value="Metallophos"/>
    <property type="match status" value="1"/>
</dbReference>